<name>A0A4R8DER0_9BACT</name>
<dbReference type="GO" id="GO:0005840">
    <property type="term" value="C:ribosome"/>
    <property type="evidence" value="ECO:0007669"/>
    <property type="project" value="UniProtKB-KW"/>
</dbReference>
<dbReference type="OrthoDB" id="9800604at2"/>
<keyword evidence="4" id="KW-0689">Ribosomal protein</keyword>
<gene>
    <name evidence="4" type="ORF">EDB95_3861</name>
</gene>
<reference evidence="4 5" key="1">
    <citation type="submission" date="2019-03" db="EMBL/GenBank/DDBJ databases">
        <title>Genomic Encyclopedia of Type Strains, Phase IV (KMG-IV): sequencing the most valuable type-strain genomes for metagenomic binning, comparative biology and taxonomic classification.</title>
        <authorList>
            <person name="Goeker M."/>
        </authorList>
    </citation>
    <scope>NUCLEOTIDE SEQUENCE [LARGE SCALE GENOMIC DNA]</scope>
    <source>
        <strain evidence="4 5">DSM 100059</strain>
    </source>
</reference>
<accession>A0A4R8DER0</accession>
<dbReference type="PROSITE" id="PS51186">
    <property type="entry name" value="GNAT"/>
    <property type="match status" value="1"/>
</dbReference>
<protein>
    <submittedName>
        <fullName evidence="4">Ribosomal protein S18 acetylase RimI-like enzyme</fullName>
    </submittedName>
</protein>
<keyword evidence="5" id="KW-1185">Reference proteome</keyword>
<dbReference type="CDD" id="cd04301">
    <property type="entry name" value="NAT_SF"/>
    <property type="match status" value="1"/>
</dbReference>
<organism evidence="4 5">
    <name type="scientific">Dinghuibacter silviterrae</name>
    <dbReference type="NCBI Taxonomy" id="1539049"/>
    <lineage>
        <taxon>Bacteria</taxon>
        <taxon>Pseudomonadati</taxon>
        <taxon>Bacteroidota</taxon>
        <taxon>Chitinophagia</taxon>
        <taxon>Chitinophagales</taxon>
        <taxon>Chitinophagaceae</taxon>
        <taxon>Dinghuibacter</taxon>
    </lineage>
</organism>
<dbReference type="SUPFAM" id="SSF55729">
    <property type="entry name" value="Acyl-CoA N-acyltransferases (Nat)"/>
    <property type="match status" value="1"/>
</dbReference>
<dbReference type="InterPro" id="IPR000182">
    <property type="entry name" value="GNAT_dom"/>
</dbReference>
<sequence length="171" mass="19768">MTTIRDAVIEDIPLIRRLAQDIWPATYSELLSPEQLQYMLELFYSPTALDTQMREGHRFLILEEDHVPQGFADFSEIDPPGTIKLHKLYVLPTGQGKGWGRQLLGQVIRLSEALEAHAIQLQVKRDNKARHFYEKMGFRVLHELDLEIGNGYYMRDYIMQYDLSTPTDGSA</sequence>
<keyword evidence="4" id="KW-0687">Ribonucleoprotein</keyword>
<comment type="caution">
    <text evidence="4">The sequence shown here is derived from an EMBL/GenBank/DDBJ whole genome shotgun (WGS) entry which is preliminary data.</text>
</comment>
<dbReference type="Proteomes" id="UP000294498">
    <property type="component" value="Unassembled WGS sequence"/>
</dbReference>
<dbReference type="AlphaFoldDB" id="A0A4R8DER0"/>
<evidence type="ECO:0000313" key="5">
    <source>
        <dbReference type="Proteomes" id="UP000294498"/>
    </source>
</evidence>
<dbReference type="InterPro" id="IPR016181">
    <property type="entry name" value="Acyl_CoA_acyltransferase"/>
</dbReference>
<evidence type="ECO:0000256" key="1">
    <source>
        <dbReference type="ARBA" id="ARBA00022679"/>
    </source>
</evidence>
<dbReference type="InterPro" id="IPR050832">
    <property type="entry name" value="Bact_Acetyltransf"/>
</dbReference>
<proteinExistence type="predicted"/>
<dbReference type="Gene3D" id="3.40.630.30">
    <property type="match status" value="1"/>
</dbReference>
<dbReference type="EMBL" id="SODV01000002">
    <property type="protein sequence ID" value="TDW96039.1"/>
    <property type="molecule type" value="Genomic_DNA"/>
</dbReference>
<feature type="domain" description="N-acetyltransferase" evidence="3">
    <location>
        <begin position="2"/>
        <end position="164"/>
    </location>
</feature>
<evidence type="ECO:0000313" key="4">
    <source>
        <dbReference type="EMBL" id="TDW96039.1"/>
    </source>
</evidence>
<dbReference type="GO" id="GO:0016747">
    <property type="term" value="F:acyltransferase activity, transferring groups other than amino-acyl groups"/>
    <property type="evidence" value="ECO:0007669"/>
    <property type="project" value="InterPro"/>
</dbReference>
<dbReference type="RefSeq" id="WP_133995950.1">
    <property type="nucleotide sequence ID" value="NZ_SODV01000002.1"/>
</dbReference>
<keyword evidence="1" id="KW-0808">Transferase</keyword>
<dbReference type="PANTHER" id="PTHR43877">
    <property type="entry name" value="AMINOALKYLPHOSPHONATE N-ACETYLTRANSFERASE-RELATED-RELATED"/>
    <property type="match status" value="1"/>
</dbReference>
<keyword evidence="2" id="KW-0012">Acyltransferase</keyword>
<evidence type="ECO:0000256" key="2">
    <source>
        <dbReference type="ARBA" id="ARBA00023315"/>
    </source>
</evidence>
<dbReference type="Pfam" id="PF00583">
    <property type="entry name" value="Acetyltransf_1"/>
    <property type="match status" value="1"/>
</dbReference>
<evidence type="ECO:0000259" key="3">
    <source>
        <dbReference type="PROSITE" id="PS51186"/>
    </source>
</evidence>